<keyword evidence="4 5" id="KW-0472">Membrane</keyword>
<dbReference type="PROSITE" id="PS50922">
    <property type="entry name" value="TLC"/>
    <property type="match status" value="1"/>
</dbReference>
<dbReference type="Proteomes" id="UP001623330">
    <property type="component" value="Unassembled WGS sequence"/>
</dbReference>
<keyword evidence="9" id="KW-1185">Reference proteome</keyword>
<protein>
    <recommendedName>
        <fullName evidence="7">TLC domain-containing protein</fullName>
    </recommendedName>
</protein>
<dbReference type="Pfam" id="PF03798">
    <property type="entry name" value="TRAM_LAG1_CLN8"/>
    <property type="match status" value="1"/>
</dbReference>
<evidence type="ECO:0000256" key="2">
    <source>
        <dbReference type="ARBA" id="ARBA00022692"/>
    </source>
</evidence>
<evidence type="ECO:0000256" key="1">
    <source>
        <dbReference type="ARBA" id="ARBA00004141"/>
    </source>
</evidence>
<proteinExistence type="predicted"/>
<feature type="domain" description="TLC" evidence="7">
    <location>
        <begin position="86"/>
        <end position="293"/>
    </location>
</feature>
<feature type="transmembrane region" description="Helical" evidence="6">
    <location>
        <begin position="44"/>
        <end position="64"/>
    </location>
</feature>
<dbReference type="SMART" id="SM00724">
    <property type="entry name" value="TLC"/>
    <property type="match status" value="1"/>
</dbReference>
<comment type="subcellular location">
    <subcellularLocation>
        <location evidence="1">Membrane</location>
        <topology evidence="1">Multi-pass membrane protein</topology>
    </subcellularLocation>
</comment>
<sequence>MDFKTLLESSLEIPSPQWFQDYVVVFLKEHNIVSSEAILENLHSVLYVALAYQLWYLLALKFLFPPFTKWRLNHSKNPDDKKKAKSLNIQAAIHFVSLLQSLVVVYLSLVFLGNKEKAVIPYQDVESRIFGRCRDTEVITIYAIGYFVWDMYISAMHSTLPFVLHGIISTAVFVIGLKPYIQYYAPVFLMFELSNPFLNFRWFGLKYLPTENRICGIFLLVNNLVLLFLFFGARIAWGWYQIGRLTWDFYTVRHDDRFLLLDSTIIVGGNLILDILNAVWFSTMLSVAINTIKRKPKTE</sequence>
<evidence type="ECO:0000256" key="4">
    <source>
        <dbReference type="ARBA" id="ARBA00023136"/>
    </source>
</evidence>
<feature type="transmembrane region" description="Helical" evidence="6">
    <location>
        <begin position="91"/>
        <end position="112"/>
    </location>
</feature>
<organism evidence="8 9">
    <name type="scientific">Nakaseomyces bracarensis</name>
    <dbReference type="NCBI Taxonomy" id="273131"/>
    <lineage>
        <taxon>Eukaryota</taxon>
        <taxon>Fungi</taxon>
        <taxon>Dikarya</taxon>
        <taxon>Ascomycota</taxon>
        <taxon>Saccharomycotina</taxon>
        <taxon>Saccharomycetes</taxon>
        <taxon>Saccharomycetales</taxon>
        <taxon>Saccharomycetaceae</taxon>
        <taxon>Nakaseomyces</taxon>
    </lineage>
</organism>
<evidence type="ECO:0000313" key="8">
    <source>
        <dbReference type="EMBL" id="KAL3233837.1"/>
    </source>
</evidence>
<keyword evidence="3 6" id="KW-1133">Transmembrane helix</keyword>
<dbReference type="InterPro" id="IPR050846">
    <property type="entry name" value="TLCD"/>
</dbReference>
<feature type="transmembrane region" description="Helical" evidence="6">
    <location>
        <begin position="217"/>
        <end position="240"/>
    </location>
</feature>
<dbReference type="PANTHER" id="PTHR13439">
    <property type="entry name" value="CT120 PROTEIN"/>
    <property type="match status" value="1"/>
</dbReference>
<evidence type="ECO:0000259" key="7">
    <source>
        <dbReference type="PROSITE" id="PS50922"/>
    </source>
</evidence>
<keyword evidence="2 5" id="KW-0812">Transmembrane</keyword>
<dbReference type="PANTHER" id="PTHR13439:SF6">
    <property type="entry name" value="AAR085WP"/>
    <property type="match status" value="1"/>
</dbReference>
<feature type="transmembrane region" description="Helical" evidence="6">
    <location>
        <begin position="162"/>
        <end position="181"/>
    </location>
</feature>
<reference evidence="8 9" key="1">
    <citation type="submission" date="2024-05" db="EMBL/GenBank/DDBJ databases">
        <title>Long read based assembly of the Candida bracarensis genome reveals expanded adhesin content.</title>
        <authorList>
            <person name="Marcet-Houben M."/>
            <person name="Ksiezopolska E."/>
            <person name="Gabaldon T."/>
        </authorList>
    </citation>
    <scope>NUCLEOTIDE SEQUENCE [LARGE SCALE GENOMIC DNA]</scope>
    <source>
        <strain evidence="8 9">CBM6</strain>
    </source>
</reference>
<dbReference type="EMBL" id="JBEVYD010000004">
    <property type="protein sequence ID" value="KAL3233837.1"/>
    <property type="molecule type" value="Genomic_DNA"/>
</dbReference>
<evidence type="ECO:0000256" key="3">
    <source>
        <dbReference type="ARBA" id="ARBA00022989"/>
    </source>
</evidence>
<gene>
    <name evidence="8" type="ORF">RNJ44_03877</name>
</gene>
<comment type="caution">
    <text evidence="8">The sequence shown here is derived from an EMBL/GenBank/DDBJ whole genome shotgun (WGS) entry which is preliminary data.</text>
</comment>
<evidence type="ECO:0000313" key="9">
    <source>
        <dbReference type="Proteomes" id="UP001623330"/>
    </source>
</evidence>
<evidence type="ECO:0000256" key="6">
    <source>
        <dbReference type="SAM" id="Phobius"/>
    </source>
</evidence>
<feature type="transmembrane region" description="Helical" evidence="6">
    <location>
        <begin position="265"/>
        <end position="289"/>
    </location>
</feature>
<evidence type="ECO:0000256" key="5">
    <source>
        <dbReference type="PROSITE-ProRule" id="PRU00205"/>
    </source>
</evidence>
<accession>A0ABR4NY71</accession>
<name>A0ABR4NY71_9SACH</name>
<dbReference type="InterPro" id="IPR006634">
    <property type="entry name" value="TLC-dom"/>
</dbReference>